<evidence type="ECO:0000313" key="1">
    <source>
        <dbReference type="EMBL" id="GAH92594.1"/>
    </source>
</evidence>
<organism evidence="1">
    <name type="scientific">marine sediment metagenome</name>
    <dbReference type="NCBI Taxonomy" id="412755"/>
    <lineage>
        <taxon>unclassified sequences</taxon>
        <taxon>metagenomes</taxon>
        <taxon>ecological metagenomes</taxon>
    </lineage>
</organism>
<sequence length="128" mass="13551">MANEKKGDINRLVWPKDGDALAWVDRAQTILDILTRAGTMLLGYRAFERVVEGSGLSGAIVSQIAMKLAQSNNLASGAAGVATLAGMGVLNVIPEGTMQAVDNPTWIERLGLVDPLRPINPLTGEPMP</sequence>
<dbReference type="EMBL" id="BARV01000060">
    <property type="protein sequence ID" value="GAH92594.1"/>
    <property type="molecule type" value="Genomic_DNA"/>
</dbReference>
<protein>
    <submittedName>
        <fullName evidence="1">Uncharacterized protein</fullName>
    </submittedName>
</protein>
<name>X1KR15_9ZZZZ</name>
<proteinExistence type="predicted"/>
<gene>
    <name evidence="1" type="ORF">S06H3_00356</name>
</gene>
<accession>X1KR15</accession>
<reference evidence="1" key="1">
    <citation type="journal article" date="2014" name="Front. Microbiol.">
        <title>High frequency of phylogenetically diverse reductive dehalogenase-homologous genes in deep subseafloor sedimentary metagenomes.</title>
        <authorList>
            <person name="Kawai M."/>
            <person name="Futagami T."/>
            <person name="Toyoda A."/>
            <person name="Takaki Y."/>
            <person name="Nishi S."/>
            <person name="Hori S."/>
            <person name="Arai W."/>
            <person name="Tsubouchi T."/>
            <person name="Morono Y."/>
            <person name="Uchiyama I."/>
            <person name="Ito T."/>
            <person name="Fujiyama A."/>
            <person name="Inagaki F."/>
            <person name="Takami H."/>
        </authorList>
    </citation>
    <scope>NUCLEOTIDE SEQUENCE</scope>
    <source>
        <strain evidence="1">Expedition CK06-06</strain>
    </source>
</reference>
<comment type="caution">
    <text evidence="1">The sequence shown here is derived from an EMBL/GenBank/DDBJ whole genome shotgun (WGS) entry which is preliminary data.</text>
</comment>
<dbReference type="AlphaFoldDB" id="X1KR15"/>